<feature type="repeat" description="PPR" evidence="2">
    <location>
        <begin position="198"/>
        <end position="232"/>
    </location>
</feature>
<dbReference type="GO" id="GO:0003723">
    <property type="term" value="F:RNA binding"/>
    <property type="evidence" value="ECO:0007669"/>
    <property type="project" value="InterPro"/>
</dbReference>
<protein>
    <submittedName>
        <fullName evidence="3">Uncharacterized protein</fullName>
    </submittedName>
</protein>
<dbReference type="Pfam" id="PF01535">
    <property type="entry name" value="PPR"/>
    <property type="match status" value="2"/>
</dbReference>
<organism evidence="3 4">
    <name type="scientific">Asparagus officinalis</name>
    <name type="common">Garden asparagus</name>
    <dbReference type="NCBI Taxonomy" id="4686"/>
    <lineage>
        <taxon>Eukaryota</taxon>
        <taxon>Viridiplantae</taxon>
        <taxon>Streptophyta</taxon>
        <taxon>Embryophyta</taxon>
        <taxon>Tracheophyta</taxon>
        <taxon>Spermatophyta</taxon>
        <taxon>Magnoliopsida</taxon>
        <taxon>Liliopsida</taxon>
        <taxon>Asparagales</taxon>
        <taxon>Asparagaceae</taxon>
        <taxon>Asparagoideae</taxon>
        <taxon>Asparagus</taxon>
    </lineage>
</organism>
<accession>A0A5P1FPY8</accession>
<dbReference type="GO" id="GO:0009451">
    <property type="term" value="P:RNA modification"/>
    <property type="evidence" value="ECO:0007669"/>
    <property type="project" value="InterPro"/>
</dbReference>
<feature type="repeat" description="PPR" evidence="2">
    <location>
        <begin position="299"/>
        <end position="333"/>
    </location>
</feature>
<keyword evidence="4" id="KW-1185">Reference proteome</keyword>
<dbReference type="Proteomes" id="UP000243459">
    <property type="component" value="Chromosome 1"/>
</dbReference>
<name>A0A5P1FPY8_ASPOF</name>
<feature type="repeat" description="PPR" evidence="2">
    <location>
        <begin position="65"/>
        <end position="95"/>
    </location>
</feature>
<dbReference type="OrthoDB" id="185373at2759"/>
<dbReference type="FunFam" id="1.25.40.10:FF:000682">
    <property type="entry name" value="Pentatricopeptide repeat-containing protein At3g16610"/>
    <property type="match status" value="1"/>
</dbReference>
<dbReference type="EMBL" id="CM007381">
    <property type="protein sequence ID" value="ONK79783.1"/>
    <property type="molecule type" value="Genomic_DNA"/>
</dbReference>
<dbReference type="Pfam" id="PF13041">
    <property type="entry name" value="PPR_2"/>
    <property type="match status" value="2"/>
</dbReference>
<gene>
    <name evidence="3" type="ORF">A4U43_C01F10030</name>
</gene>
<dbReference type="InterPro" id="IPR046960">
    <property type="entry name" value="PPR_At4g14850-like_plant"/>
</dbReference>
<dbReference type="PANTHER" id="PTHR47926:SF463">
    <property type="entry name" value="PENTATRICOPEPTIDE REPEAT-CONTAINING PROTEIN"/>
    <property type="match status" value="1"/>
</dbReference>
<dbReference type="InterPro" id="IPR011990">
    <property type="entry name" value="TPR-like_helical_dom_sf"/>
</dbReference>
<keyword evidence="1" id="KW-0677">Repeat</keyword>
<feature type="repeat" description="PPR" evidence="2">
    <location>
        <begin position="167"/>
        <end position="197"/>
    </location>
</feature>
<dbReference type="InterPro" id="IPR002885">
    <property type="entry name" value="PPR_rpt"/>
</dbReference>
<dbReference type="AlphaFoldDB" id="A0A5P1FPY8"/>
<dbReference type="PANTHER" id="PTHR47926">
    <property type="entry name" value="PENTATRICOPEPTIDE REPEAT-CONTAINING PROTEIN"/>
    <property type="match status" value="1"/>
</dbReference>
<dbReference type="Gene3D" id="1.25.40.10">
    <property type="entry name" value="Tetratricopeptide repeat domain"/>
    <property type="match status" value="3"/>
</dbReference>
<reference evidence="4" key="1">
    <citation type="journal article" date="2017" name="Nat. Commun.">
        <title>The asparagus genome sheds light on the origin and evolution of a young Y chromosome.</title>
        <authorList>
            <person name="Harkess A."/>
            <person name="Zhou J."/>
            <person name="Xu C."/>
            <person name="Bowers J.E."/>
            <person name="Van der Hulst R."/>
            <person name="Ayyampalayam S."/>
            <person name="Mercati F."/>
            <person name="Riccardi P."/>
            <person name="McKain M.R."/>
            <person name="Kakrana A."/>
            <person name="Tang H."/>
            <person name="Ray J."/>
            <person name="Groenendijk J."/>
            <person name="Arikit S."/>
            <person name="Mathioni S.M."/>
            <person name="Nakano M."/>
            <person name="Shan H."/>
            <person name="Telgmann-Rauber A."/>
            <person name="Kanno A."/>
            <person name="Yue Z."/>
            <person name="Chen H."/>
            <person name="Li W."/>
            <person name="Chen Y."/>
            <person name="Xu X."/>
            <person name="Zhang Y."/>
            <person name="Luo S."/>
            <person name="Chen H."/>
            <person name="Gao J."/>
            <person name="Mao Z."/>
            <person name="Pires J.C."/>
            <person name="Luo M."/>
            <person name="Kudrna D."/>
            <person name="Wing R.A."/>
            <person name="Meyers B.C."/>
            <person name="Yi K."/>
            <person name="Kong H."/>
            <person name="Lavrijsen P."/>
            <person name="Sunseri F."/>
            <person name="Falavigna A."/>
            <person name="Ye Y."/>
            <person name="Leebens-Mack J.H."/>
            <person name="Chen G."/>
        </authorList>
    </citation>
    <scope>NUCLEOTIDE SEQUENCE [LARGE SCALE GENOMIC DNA]</scope>
    <source>
        <strain evidence="4">cv. DH0086</strain>
    </source>
</reference>
<dbReference type="PROSITE" id="PS51375">
    <property type="entry name" value="PPR"/>
    <property type="match status" value="5"/>
</dbReference>
<evidence type="ECO:0000313" key="4">
    <source>
        <dbReference type="Proteomes" id="UP000243459"/>
    </source>
</evidence>
<dbReference type="OMA" id="PKLEHIM"/>
<feature type="repeat" description="PPR" evidence="2">
    <location>
        <begin position="96"/>
        <end position="130"/>
    </location>
</feature>
<dbReference type="NCBIfam" id="TIGR00756">
    <property type="entry name" value="PPR"/>
    <property type="match status" value="6"/>
</dbReference>
<evidence type="ECO:0000256" key="1">
    <source>
        <dbReference type="ARBA" id="ARBA00022737"/>
    </source>
</evidence>
<evidence type="ECO:0000313" key="3">
    <source>
        <dbReference type="EMBL" id="ONK79783.1"/>
    </source>
</evidence>
<dbReference type="FunFam" id="1.25.40.10:FF:000031">
    <property type="entry name" value="Pentatricopeptide repeat-containing protein mitochondrial"/>
    <property type="match status" value="2"/>
</dbReference>
<evidence type="ECO:0000256" key="2">
    <source>
        <dbReference type="PROSITE-ProRule" id="PRU00708"/>
    </source>
</evidence>
<dbReference type="Gramene" id="ONK79783">
    <property type="protein sequence ID" value="ONK79783"/>
    <property type="gene ID" value="A4U43_C01F10030"/>
</dbReference>
<sequence>MCNKTLTILRSHQEHPINKYLHLLRQGLSPNQHTYPSLLKSLSTSQTQHPSQVHSHIFKFGFDSDTFISNSLLSSYSKFGDLANAHQLFDEMRQRDSISWTSMIRGCVKNGMPNDGLRLFYEMRSFGVEIDGVIVVSVLNGCGMVGNVRLGQCVHGSYVECGRVRWDLYIASALIDMYAKCGDCDGARRVFDEMPCRNVVSWTSLVSGYIQCARFQDSVLVFNGMLFEGLEPNLMTLTSVLTACGHLGALEQGRWVHRYINRNGLVLNSIVGTALIDMYAKCGCIDDAFKVFNGLSQKNVYTWTALINGLAMHGLPFQALDLFSRMLKEGIRPNGVTFLAVLCACSHGGLVDQGKMYFNQMLEHYEIKPKLEHIMKLWS</sequence>
<proteinExistence type="predicted"/>